<evidence type="ECO:0000256" key="3">
    <source>
        <dbReference type="ARBA" id="ARBA00023002"/>
    </source>
</evidence>
<feature type="domain" description="FAD-binding" evidence="4">
    <location>
        <begin position="6"/>
        <end position="323"/>
    </location>
</feature>
<name>A0ABR4LDD7_9EURO</name>
<dbReference type="Gene3D" id="3.50.50.60">
    <property type="entry name" value="FAD/NAD(P)-binding domain"/>
    <property type="match status" value="1"/>
</dbReference>
<keyword evidence="1" id="KW-0285">Flavoprotein</keyword>
<keyword evidence="6" id="KW-1185">Reference proteome</keyword>
<reference evidence="5 6" key="1">
    <citation type="submission" date="2024-07" db="EMBL/GenBank/DDBJ databases">
        <title>Section-level genome sequencing and comparative genomics of Aspergillus sections Usti and Cavernicolus.</title>
        <authorList>
            <consortium name="Lawrence Berkeley National Laboratory"/>
            <person name="Nybo J.L."/>
            <person name="Vesth T.C."/>
            <person name="Theobald S."/>
            <person name="Frisvad J.C."/>
            <person name="Larsen T.O."/>
            <person name="Kjaerboelling I."/>
            <person name="Rothschild-Mancinelli K."/>
            <person name="Lyhne E.K."/>
            <person name="Kogle M.E."/>
            <person name="Barry K."/>
            <person name="Clum A."/>
            <person name="Na H."/>
            <person name="Ledsgaard L."/>
            <person name="Lin J."/>
            <person name="Lipzen A."/>
            <person name="Kuo A."/>
            <person name="Riley R."/>
            <person name="Mondo S."/>
            <person name="Labutti K."/>
            <person name="Haridas S."/>
            <person name="Pangalinan J."/>
            <person name="Salamov A.A."/>
            <person name="Simmons B.A."/>
            <person name="Magnuson J.K."/>
            <person name="Chen J."/>
            <person name="Drula E."/>
            <person name="Henrissat B."/>
            <person name="Wiebenga A."/>
            <person name="Lubbers R.J."/>
            <person name="Gomes A.C."/>
            <person name="Macurrencykelacurrency M.R."/>
            <person name="Stajich J."/>
            <person name="Grigoriev I.V."/>
            <person name="Mortensen U.H."/>
            <person name="De Vries R.P."/>
            <person name="Baker S.E."/>
            <person name="Andersen M.R."/>
        </authorList>
    </citation>
    <scope>NUCLEOTIDE SEQUENCE [LARGE SCALE GENOMIC DNA]</scope>
    <source>
        <strain evidence="5 6">CBS 449.75</strain>
    </source>
</reference>
<dbReference type="Pfam" id="PF01494">
    <property type="entry name" value="FAD_binding_3"/>
    <property type="match status" value="1"/>
</dbReference>
<evidence type="ECO:0000259" key="4">
    <source>
        <dbReference type="Pfam" id="PF01494"/>
    </source>
</evidence>
<dbReference type="PANTHER" id="PTHR46720">
    <property type="entry name" value="HYDROXYLASE, PUTATIVE (AFU_ORTHOLOGUE AFUA_3G01460)-RELATED"/>
    <property type="match status" value="1"/>
</dbReference>
<dbReference type="EMBL" id="JBFXLQ010000066">
    <property type="protein sequence ID" value="KAL2862549.1"/>
    <property type="molecule type" value="Genomic_DNA"/>
</dbReference>
<proteinExistence type="predicted"/>
<dbReference type="SUPFAM" id="SSF51905">
    <property type="entry name" value="FAD/NAD(P)-binding domain"/>
    <property type="match status" value="1"/>
</dbReference>
<comment type="caution">
    <text evidence="5">The sequence shown here is derived from an EMBL/GenBank/DDBJ whole genome shotgun (WGS) entry which is preliminary data.</text>
</comment>
<accession>A0ABR4LDD7</accession>
<dbReference type="InterPro" id="IPR002938">
    <property type="entry name" value="FAD-bd"/>
</dbReference>
<dbReference type="GeneID" id="98146733"/>
<evidence type="ECO:0000256" key="2">
    <source>
        <dbReference type="ARBA" id="ARBA00022827"/>
    </source>
</evidence>
<dbReference type="PANTHER" id="PTHR46720:SF3">
    <property type="entry name" value="FAD-BINDING DOMAIN-CONTAINING PROTEIN-RELATED"/>
    <property type="match status" value="1"/>
</dbReference>
<keyword evidence="2" id="KW-0274">FAD</keyword>
<dbReference type="InterPro" id="IPR036188">
    <property type="entry name" value="FAD/NAD-bd_sf"/>
</dbReference>
<sequence>MALGLIHRGVRVTVYERANTLPEIGAGMAFTAVAQDCMRRLSPRIIAAFERVGSPNEHPQNRYWDGFHPESKEQAQAPESLLFQMSTYDMGYWTCLRAAFLEELNGELPEGVLKFGKCLESYTDDETKTKVVLRFGDGSEAQADAVIGCDGLRSRTRQLMLGESNPASYPRYSHKVAYRAVVPITAAIAALGEDRGRNQCLQMGPKAHIMTYPLANFTLTNLAVFVTDPKPWPDPKRLTAPATRQEVVDAFADWSPPAREMIDLLPESLTKWALYDMYEDPATEYCRGRVCLAGDAAHASSPHHGAGAGMGVEDCLAIVTALETARTNLQGAKRFHPSLKFAAIKVAFEVYNAVCYERSQWQVRSARETGDIYQWAYSGSGSDPLRCKAEIEARTKKIWDFSVEEMVRQVHSQCKPPLRTEDRMRKRMIRLIDLQEVQEVLEVPVLCWRGCLGLSVSRDPPLSQLGAFELLLVDN</sequence>
<keyword evidence="3" id="KW-0560">Oxidoreductase</keyword>
<dbReference type="SUPFAM" id="SSF54373">
    <property type="entry name" value="FAD-linked reductases, C-terminal domain"/>
    <property type="match status" value="1"/>
</dbReference>
<evidence type="ECO:0000313" key="6">
    <source>
        <dbReference type="Proteomes" id="UP001610432"/>
    </source>
</evidence>
<evidence type="ECO:0000313" key="5">
    <source>
        <dbReference type="EMBL" id="KAL2862549.1"/>
    </source>
</evidence>
<dbReference type="Proteomes" id="UP001610432">
    <property type="component" value="Unassembled WGS sequence"/>
</dbReference>
<dbReference type="PRINTS" id="PR00420">
    <property type="entry name" value="RNGMNOXGNASE"/>
</dbReference>
<gene>
    <name evidence="5" type="ORF">BJX67DRAFT_375232</name>
</gene>
<protein>
    <submittedName>
        <fullName evidence="5">Salicylate hydroxylase</fullName>
    </submittedName>
</protein>
<organism evidence="5 6">
    <name type="scientific">Aspergillus lucknowensis</name>
    <dbReference type="NCBI Taxonomy" id="176173"/>
    <lineage>
        <taxon>Eukaryota</taxon>
        <taxon>Fungi</taxon>
        <taxon>Dikarya</taxon>
        <taxon>Ascomycota</taxon>
        <taxon>Pezizomycotina</taxon>
        <taxon>Eurotiomycetes</taxon>
        <taxon>Eurotiomycetidae</taxon>
        <taxon>Eurotiales</taxon>
        <taxon>Aspergillaceae</taxon>
        <taxon>Aspergillus</taxon>
        <taxon>Aspergillus subgen. Nidulantes</taxon>
    </lineage>
</organism>
<dbReference type="InterPro" id="IPR051104">
    <property type="entry name" value="FAD_monoxygenase"/>
</dbReference>
<evidence type="ECO:0000256" key="1">
    <source>
        <dbReference type="ARBA" id="ARBA00022630"/>
    </source>
</evidence>
<dbReference type="RefSeq" id="XP_070881528.1">
    <property type="nucleotide sequence ID" value="XM_071031661.1"/>
</dbReference>